<accession>A0A368GIC9</accession>
<dbReference type="PANTHER" id="PTHR13674">
    <property type="entry name" value="GROWTH AND TRANSFORMATION-DEPENDENT PROTEIN"/>
    <property type="match status" value="1"/>
</dbReference>
<evidence type="ECO:0000313" key="9">
    <source>
        <dbReference type="Proteomes" id="UP000252519"/>
    </source>
</evidence>
<evidence type="ECO:0000313" key="8">
    <source>
        <dbReference type="EMBL" id="RCN42989.1"/>
    </source>
</evidence>
<evidence type="ECO:0000256" key="1">
    <source>
        <dbReference type="ARBA" id="ARBA00004167"/>
    </source>
</evidence>
<keyword evidence="9" id="KW-1185">Reference proteome</keyword>
<dbReference type="Pfam" id="PF06388">
    <property type="entry name" value="DUF1075"/>
    <property type="match status" value="1"/>
</dbReference>
<evidence type="ECO:0000256" key="6">
    <source>
        <dbReference type="SAM" id="MobiDB-lite"/>
    </source>
</evidence>
<comment type="caution">
    <text evidence="8">The sequence shown here is derived from an EMBL/GenBank/DDBJ whole genome shotgun (WGS) entry which is preliminary data.</text>
</comment>
<gene>
    <name evidence="8" type="ORF">ANCCAN_11037</name>
</gene>
<keyword evidence="4 7" id="KW-1133">Transmembrane helix</keyword>
<sequence length="153" mass="17649">MLLCLRSVPISTCLSRHPRLYLSSRTLSDKISNAYNRSVQRQTKAGKESSGYMTREKFEEEMKSQRTQSASADHGVMPTNWQKFCLVLTRLYGSSAEIPQYVGSGTMNRMHDRMRVVFIIVAVVCFYFFFLYFESQTTNKIARDREAFAASKK</sequence>
<comment type="subcellular location">
    <subcellularLocation>
        <location evidence="1">Membrane</location>
        <topology evidence="1">Single-pass membrane protein</topology>
    </subcellularLocation>
</comment>
<feature type="compositionally biased region" description="Basic and acidic residues" evidence="6">
    <location>
        <begin position="54"/>
        <end position="64"/>
    </location>
</feature>
<dbReference type="PANTHER" id="PTHR13674:SF5">
    <property type="entry name" value="UPF0389 PROTEIN CG9231"/>
    <property type="match status" value="1"/>
</dbReference>
<feature type="transmembrane region" description="Helical" evidence="7">
    <location>
        <begin position="116"/>
        <end position="133"/>
    </location>
</feature>
<reference evidence="8 9" key="1">
    <citation type="submission" date="2014-10" db="EMBL/GenBank/DDBJ databases">
        <title>Draft genome of the hookworm Ancylostoma caninum.</title>
        <authorList>
            <person name="Mitreva M."/>
        </authorList>
    </citation>
    <scope>NUCLEOTIDE SEQUENCE [LARGE SCALE GENOMIC DNA]</scope>
    <source>
        <strain evidence="8 9">Baltimore</strain>
    </source>
</reference>
<evidence type="ECO:0000256" key="4">
    <source>
        <dbReference type="ARBA" id="ARBA00022989"/>
    </source>
</evidence>
<keyword evidence="3 7" id="KW-0812">Transmembrane</keyword>
<name>A0A368GIC9_ANCCA</name>
<dbReference type="AlphaFoldDB" id="A0A368GIC9"/>
<comment type="similarity">
    <text evidence="2">Belongs to the UPF0389 family.</text>
</comment>
<feature type="region of interest" description="Disordered" evidence="6">
    <location>
        <begin position="39"/>
        <end position="72"/>
    </location>
</feature>
<evidence type="ECO:0000256" key="7">
    <source>
        <dbReference type="SAM" id="Phobius"/>
    </source>
</evidence>
<dbReference type="Proteomes" id="UP000252519">
    <property type="component" value="Unassembled WGS sequence"/>
</dbReference>
<protein>
    <submittedName>
        <fullName evidence="8">Uncharacterized protein</fullName>
    </submittedName>
</protein>
<dbReference type="InterPro" id="IPR009432">
    <property type="entry name" value="DUF1075"/>
</dbReference>
<organism evidence="8 9">
    <name type="scientific">Ancylostoma caninum</name>
    <name type="common">Dog hookworm</name>
    <dbReference type="NCBI Taxonomy" id="29170"/>
    <lineage>
        <taxon>Eukaryota</taxon>
        <taxon>Metazoa</taxon>
        <taxon>Ecdysozoa</taxon>
        <taxon>Nematoda</taxon>
        <taxon>Chromadorea</taxon>
        <taxon>Rhabditida</taxon>
        <taxon>Rhabditina</taxon>
        <taxon>Rhabditomorpha</taxon>
        <taxon>Strongyloidea</taxon>
        <taxon>Ancylostomatidae</taxon>
        <taxon>Ancylostomatinae</taxon>
        <taxon>Ancylostoma</taxon>
    </lineage>
</organism>
<dbReference type="GO" id="GO:0016020">
    <property type="term" value="C:membrane"/>
    <property type="evidence" value="ECO:0007669"/>
    <property type="project" value="UniProtKB-SubCell"/>
</dbReference>
<dbReference type="EMBL" id="JOJR01000173">
    <property type="protein sequence ID" value="RCN42989.1"/>
    <property type="molecule type" value="Genomic_DNA"/>
</dbReference>
<evidence type="ECO:0000256" key="3">
    <source>
        <dbReference type="ARBA" id="ARBA00022692"/>
    </source>
</evidence>
<dbReference type="OrthoDB" id="8193498at2759"/>
<evidence type="ECO:0000256" key="2">
    <source>
        <dbReference type="ARBA" id="ARBA00007363"/>
    </source>
</evidence>
<keyword evidence="5 7" id="KW-0472">Membrane</keyword>
<evidence type="ECO:0000256" key="5">
    <source>
        <dbReference type="ARBA" id="ARBA00023136"/>
    </source>
</evidence>
<proteinExistence type="inferred from homology"/>